<keyword evidence="3" id="KW-1185">Reference proteome</keyword>
<dbReference type="EMBL" id="JAUPFM010000009">
    <property type="protein sequence ID" value="KAK2842841.1"/>
    <property type="molecule type" value="Genomic_DNA"/>
</dbReference>
<dbReference type="GO" id="GO:0030424">
    <property type="term" value="C:axon"/>
    <property type="evidence" value="ECO:0007669"/>
    <property type="project" value="TreeGrafter"/>
</dbReference>
<feature type="compositionally biased region" description="Low complexity" evidence="1">
    <location>
        <begin position="297"/>
        <end position="306"/>
    </location>
</feature>
<accession>A0AA88SKX1</accession>
<feature type="compositionally biased region" description="Polar residues" evidence="1">
    <location>
        <begin position="628"/>
        <end position="639"/>
    </location>
</feature>
<organism evidence="2 3">
    <name type="scientific">Channa striata</name>
    <name type="common">Snakehead murrel</name>
    <name type="synonym">Ophicephalus striatus</name>
    <dbReference type="NCBI Taxonomy" id="64152"/>
    <lineage>
        <taxon>Eukaryota</taxon>
        <taxon>Metazoa</taxon>
        <taxon>Chordata</taxon>
        <taxon>Craniata</taxon>
        <taxon>Vertebrata</taxon>
        <taxon>Euteleostomi</taxon>
        <taxon>Actinopterygii</taxon>
        <taxon>Neopterygii</taxon>
        <taxon>Teleostei</taxon>
        <taxon>Neoteleostei</taxon>
        <taxon>Acanthomorphata</taxon>
        <taxon>Anabantaria</taxon>
        <taxon>Anabantiformes</taxon>
        <taxon>Channoidei</taxon>
        <taxon>Channidae</taxon>
        <taxon>Channa</taxon>
    </lineage>
</organism>
<dbReference type="PANTHER" id="PTHR13650:SF0">
    <property type="entry name" value="SPATACSIN"/>
    <property type="match status" value="1"/>
</dbReference>
<dbReference type="InterPro" id="IPR028103">
    <property type="entry name" value="Spatacsin"/>
</dbReference>
<protein>
    <recommendedName>
        <fullName evidence="4">Spatacsin C-terminal domain-containing protein</fullName>
    </recommendedName>
</protein>
<evidence type="ECO:0008006" key="4">
    <source>
        <dbReference type="Google" id="ProtNLM"/>
    </source>
</evidence>
<dbReference type="GO" id="GO:0045202">
    <property type="term" value="C:synapse"/>
    <property type="evidence" value="ECO:0007669"/>
    <property type="project" value="TreeGrafter"/>
</dbReference>
<feature type="region of interest" description="Disordered" evidence="1">
    <location>
        <begin position="619"/>
        <end position="644"/>
    </location>
</feature>
<evidence type="ECO:0000313" key="3">
    <source>
        <dbReference type="Proteomes" id="UP001187415"/>
    </source>
</evidence>
<evidence type="ECO:0000313" key="2">
    <source>
        <dbReference type="EMBL" id="KAK2842841.1"/>
    </source>
</evidence>
<proteinExistence type="predicted"/>
<name>A0AA88SKX1_CHASR</name>
<sequence length="1779" mass="198032">MLEAAQQRQNSIEVAVIPENQHCGAVSDIQRAELAPGGPLLGCLCVQGQLVVWNPADREVPPAKVDGCFRDFSWEDVIVPSRGVSSFRLLAVGSQWDLKLLEVEAERSASISLLCVSDCPADRLLQTVREKDHRLTELESLHMLSFAAGRCCLLLNSHWLLQLQWRQVEEELQMFSSCCSIQLNETDRHAAVHHCVCRDTLFILSSTGIISLFSITDGSLLASIDLPAYLSSDPAKEHLVSSFSSFCLLQVSADLCTVVAVTRSHTAVATDLNHYFRTFPEHLLCAGPPTRPPLRPQQPSDQDSLASSSCSQAALRSAFSSDRSWEARLASMYIRAQQAPSPSASFQPAGTSWSSSLPHLSHRAPSLAHSKVPHGGVTAAFSVPGSSAPSLLTVSEFSALLTFVSPSNSQITVALWDLKSGSVSYHQVEGEAALVQRCGERQHRLVLKKSGVFQVLFSVSQQDLLSRLMLFGSAATVDAVCHLNNWGRCSIPIHALQAGLKNRQLDTVDFYLKSKENILNPSTAFSAADQPAPSTLNLTESVQELCPALDLLCSAVRDSNSDAQSRQFSEQLLNITVNFVNTQIRSVLSNTHHEDLGVQSCVDVLDRYASELRSYMKKFPWPAGGDTPGTNSAPPAQETQGDEWEQLQTEEVVLRSILTNQIPRAQAVLRRKSRPEQHLSALRKEGLRQVLCCLQRRDLQTANTLLTNMGFTVKQQLHSICLYTNDRDLREFVVEELSRRSCFPEDEMQSVSFIRDMERLGSLQPVSRCSASTTSQRLVHVFQRGAGGGQEVLEDLLGKQRTEEQQGLWGNLRLDWVRNWNQSCQTSVFLSRRQHTELTSCDAADLWRYLTALHDQRRVVHWIQNGETTDASQWPELSPELVNDNTVCSRYMRENILDLLARRGVFVPEELADLEQLLWRMAQGGGVMTSSPPVPQYRSPLGLDLHSLFITFCLDHNQQYLLYTYLDHYRLTPRNCPLLTNQSLSESQPWFEMLVKIQEITRDLSDPGLIFQASLTSAQVLLPGSQASLSSLLLEGHSLLALAAIMFAPGGIDQQVTVQGERSGRAERTVDPQLLKMALAPHPKLKAALFPAGSRGSGSSSDISVYHLLQSLHPLDPSRLFGWQTANTLDSTETSELPHFSSPHLVNRFALVENLDFLYYLRHGRPSFAYATFLVQQLNGCGDVKALLQQARQQVYRLALQCFNVPSVASAAVCFCQLLGVSSFKLRVDIRAMNIILQHWNQHNTHNTPAQTLHNLVSKGVQLAEAEPGAAEELIGYLEAAVTSSLEQKGASRSSYEAAQEWALPVEFCQLHSLKLSSVYPAHCAHDGQFVHFLLFVQLHNFPPQQVRSLAAQFGPALQAHMSLAFQDLQVYTQRRSCGAEVHTHTLSKEETPGGPEQPTELFQSLLQSLEEASPCRYLLQEALVQRCPTLAVLAACQQGVELLPCLCVWMLTCVDHVIAEDATAHLVEAPQHHEWTLHDLSIIWRTLLGRGHVRPLLRGFELFQRDCPLVLVLRMFELCCDYRNFCEAKVKLLDFQRTLIALRNSSPAPSSELPLQWVESQASVLLLTILQRCSSQYDLHRLLHLLADVDKLLKSNGPDFKKLSQLSQILQGSGVSLSPRLLQSNSPSVQQEEFQATVDSLQARGRCSQAREVAVLAGLPVHRLLLSQILQEVKSQKSKQQWRRLETRVSFWRKCHEQLKTESTDPESASQLFLSQAETEPAGSSAAGEIQTELLDVQERCLLLGLAAHWLSCSARLPWNSWRAWKRRCGSAGYDVTC</sequence>
<gene>
    <name evidence="2" type="ORF">Q5P01_013041</name>
</gene>
<reference evidence="2" key="1">
    <citation type="submission" date="2023-07" db="EMBL/GenBank/DDBJ databases">
        <title>Chromosome-level Genome Assembly of Striped Snakehead (Channa striata).</title>
        <authorList>
            <person name="Liu H."/>
        </authorList>
    </citation>
    <scope>NUCLEOTIDE SEQUENCE</scope>
    <source>
        <strain evidence="2">Gz</strain>
        <tissue evidence="2">Muscle</tissue>
    </source>
</reference>
<dbReference type="GO" id="GO:0007409">
    <property type="term" value="P:axonogenesis"/>
    <property type="evidence" value="ECO:0007669"/>
    <property type="project" value="TreeGrafter"/>
</dbReference>
<dbReference type="GO" id="GO:0030425">
    <property type="term" value="C:dendrite"/>
    <property type="evidence" value="ECO:0007669"/>
    <property type="project" value="TreeGrafter"/>
</dbReference>
<evidence type="ECO:0000256" key="1">
    <source>
        <dbReference type="SAM" id="MobiDB-lite"/>
    </source>
</evidence>
<feature type="region of interest" description="Disordered" evidence="1">
    <location>
        <begin position="287"/>
        <end position="306"/>
    </location>
</feature>
<dbReference type="Proteomes" id="UP001187415">
    <property type="component" value="Unassembled WGS sequence"/>
</dbReference>
<dbReference type="GO" id="GO:0048489">
    <property type="term" value="P:synaptic vesicle transport"/>
    <property type="evidence" value="ECO:0007669"/>
    <property type="project" value="TreeGrafter"/>
</dbReference>
<dbReference type="GO" id="GO:0008088">
    <property type="term" value="P:axo-dendritic transport"/>
    <property type="evidence" value="ECO:0007669"/>
    <property type="project" value="TreeGrafter"/>
</dbReference>
<dbReference type="GO" id="GO:0007268">
    <property type="term" value="P:chemical synaptic transmission"/>
    <property type="evidence" value="ECO:0007669"/>
    <property type="project" value="TreeGrafter"/>
</dbReference>
<comment type="caution">
    <text evidence="2">The sequence shown here is derived from an EMBL/GenBank/DDBJ whole genome shotgun (WGS) entry which is preliminary data.</text>
</comment>
<dbReference type="GO" id="GO:0005737">
    <property type="term" value="C:cytoplasm"/>
    <property type="evidence" value="ECO:0007669"/>
    <property type="project" value="TreeGrafter"/>
</dbReference>
<dbReference type="PANTHER" id="PTHR13650">
    <property type="entry name" value="SPATACSIN"/>
    <property type="match status" value="1"/>
</dbReference>